<dbReference type="EMBL" id="JBBWWR010000006">
    <property type="protein sequence ID" value="KAK8965336.1"/>
    <property type="molecule type" value="Genomic_DNA"/>
</dbReference>
<dbReference type="Proteomes" id="UP001412067">
    <property type="component" value="Unassembled WGS sequence"/>
</dbReference>
<accession>A0ABR2MMW7</accession>
<name>A0ABR2MMW7_9ASPA</name>
<protein>
    <submittedName>
        <fullName evidence="1">Uncharacterized protein</fullName>
    </submittedName>
</protein>
<keyword evidence="2" id="KW-1185">Reference proteome</keyword>
<dbReference type="Gene3D" id="1.25.40.10">
    <property type="entry name" value="Tetratricopeptide repeat domain"/>
    <property type="match status" value="1"/>
</dbReference>
<proteinExistence type="predicted"/>
<organism evidence="1 2">
    <name type="scientific">Platanthera guangdongensis</name>
    <dbReference type="NCBI Taxonomy" id="2320717"/>
    <lineage>
        <taxon>Eukaryota</taxon>
        <taxon>Viridiplantae</taxon>
        <taxon>Streptophyta</taxon>
        <taxon>Embryophyta</taxon>
        <taxon>Tracheophyta</taxon>
        <taxon>Spermatophyta</taxon>
        <taxon>Magnoliopsida</taxon>
        <taxon>Liliopsida</taxon>
        <taxon>Asparagales</taxon>
        <taxon>Orchidaceae</taxon>
        <taxon>Orchidoideae</taxon>
        <taxon>Orchideae</taxon>
        <taxon>Orchidinae</taxon>
        <taxon>Platanthera</taxon>
    </lineage>
</organism>
<comment type="caution">
    <text evidence="1">The sequence shown here is derived from an EMBL/GenBank/DDBJ whole genome shotgun (WGS) entry which is preliminary data.</text>
</comment>
<dbReference type="InterPro" id="IPR011990">
    <property type="entry name" value="TPR-like_helical_dom_sf"/>
</dbReference>
<gene>
    <name evidence="1" type="ORF">KSP40_PGU018315</name>
</gene>
<evidence type="ECO:0000313" key="2">
    <source>
        <dbReference type="Proteomes" id="UP001412067"/>
    </source>
</evidence>
<evidence type="ECO:0000313" key="1">
    <source>
        <dbReference type="EMBL" id="KAK8965336.1"/>
    </source>
</evidence>
<reference evidence="1 2" key="1">
    <citation type="journal article" date="2022" name="Nat. Plants">
        <title>Genomes of leafy and leafless Platanthera orchids illuminate the evolution of mycoheterotrophy.</title>
        <authorList>
            <person name="Li M.H."/>
            <person name="Liu K.W."/>
            <person name="Li Z."/>
            <person name="Lu H.C."/>
            <person name="Ye Q.L."/>
            <person name="Zhang D."/>
            <person name="Wang J.Y."/>
            <person name="Li Y.F."/>
            <person name="Zhong Z.M."/>
            <person name="Liu X."/>
            <person name="Yu X."/>
            <person name="Liu D.K."/>
            <person name="Tu X.D."/>
            <person name="Liu B."/>
            <person name="Hao Y."/>
            <person name="Liao X.Y."/>
            <person name="Jiang Y.T."/>
            <person name="Sun W.H."/>
            <person name="Chen J."/>
            <person name="Chen Y.Q."/>
            <person name="Ai Y."/>
            <person name="Zhai J.W."/>
            <person name="Wu S.S."/>
            <person name="Zhou Z."/>
            <person name="Hsiao Y.Y."/>
            <person name="Wu W.L."/>
            <person name="Chen Y.Y."/>
            <person name="Lin Y.F."/>
            <person name="Hsu J.L."/>
            <person name="Li C.Y."/>
            <person name="Wang Z.W."/>
            <person name="Zhao X."/>
            <person name="Zhong W.Y."/>
            <person name="Ma X.K."/>
            <person name="Ma L."/>
            <person name="Huang J."/>
            <person name="Chen G.Z."/>
            <person name="Huang M.Z."/>
            <person name="Huang L."/>
            <person name="Peng D.H."/>
            <person name="Luo Y.B."/>
            <person name="Zou S.Q."/>
            <person name="Chen S.P."/>
            <person name="Lan S."/>
            <person name="Tsai W.C."/>
            <person name="Van de Peer Y."/>
            <person name="Liu Z.J."/>
        </authorList>
    </citation>
    <scope>NUCLEOTIDE SEQUENCE [LARGE SCALE GENOMIC DNA]</scope>
    <source>
        <strain evidence="1">Lor288</strain>
    </source>
</reference>
<sequence>MIEEKVETNMETYENLILASGKGGLHADAKNERRCNPDERTVEEALNVFCSAGLVDQGREHFLEIQSIGGTPSVIEHCMLLSVLSRNNSCLLSPSSSHDLSLFQVAASSRLVVLFRLLIATEKKLPLELHSVHTPFDDSNPCFSRTLARQYQVDLQERVITDYSSSIRAHYDSPIFISNFSKSRIKFTNTNSSSVFSASTSYKLYASLSYASQTLHLLTVPEDLAARSLLFRCLTPNSQAHSSPFMAVSLCAAFLRLSYNH</sequence>